<organism evidence="1 2">
    <name type="scientific">Alistipes senegalensis JC50</name>
    <dbReference type="NCBI Taxonomy" id="1033732"/>
    <lineage>
        <taxon>Bacteria</taxon>
        <taxon>Pseudomonadati</taxon>
        <taxon>Bacteroidota</taxon>
        <taxon>Bacteroidia</taxon>
        <taxon>Bacteroidales</taxon>
        <taxon>Rikenellaceae</taxon>
        <taxon>Alistipes</taxon>
    </lineage>
</organism>
<protein>
    <submittedName>
        <fullName evidence="1">Uncharacterized protein</fullName>
    </submittedName>
</protein>
<dbReference type="RefSeq" id="WP_019152300.1">
    <property type="nucleotide sequence ID" value="NZ_CP102252.1"/>
</dbReference>
<evidence type="ECO:0000313" key="1">
    <source>
        <dbReference type="EMBL" id="UWN66158.1"/>
    </source>
</evidence>
<gene>
    <name evidence="1" type="ORF">NQ519_04800</name>
</gene>
<name>A0ABY5VA88_9BACT</name>
<evidence type="ECO:0000313" key="2">
    <source>
        <dbReference type="Proteomes" id="UP001058267"/>
    </source>
</evidence>
<dbReference type="EMBL" id="CP102252">
    <property type="protein sequence ID" value="UWN66158.1"/>
    <property type="molecule type" value="Genomic_DNA"/>
</dbReference>
<keyword evidence="2" id="KW-1185">Reference proteome</keyword>
<sequence length="69" mass="8170">MKEQTLNELWRSLDWSDRTELLRIVSSELFVGADAFTTWRLGYRKIPKTKRLRLTAIIKKKYGINLKTA</sequence>
<accession>A0ABY5VA88</accession>
<proteinExistence type="predicted"/>
<dbReference type="Proteomes" id="UP001058267">
    <property type="component" value="Chromosome"/>
</dbReference>
<reference evidence="1" key="1">
    <citation type="journal article" date="2022" name="Cell">
        <title>Design, construction, and in vivo augmentation of a complex gut microbiome.</title>
        <authorList>
            <person name="Cheng A.G."/>
            <person name="Ho P.Y."/>
            <person name="Aranda-Diaz A."/>
            <person name="Jain S."/>
            <person name="Yu F.B."/>
            <person name="Meng X."/>
            <person name="Wang M."/>
            <person name="Iakiviak M."/>
            <person name="Nagashima K."/>
            <person name="Zhao A."/>
            <person name="Murugkar P."/>
            <person name="Patil A."/>
            <person name="Atabakhsh K."/>
            <person name="Weakley A."/>
            <person name="Yan J."/>
            <person name="Brumbaugh A.R."/>
            <person name="Higginbottom S."/>
            <person name="Dimas A."/>
            <person name="Shiver A.L."/>
            <person name="Deutschbauer A."/>
            <person name="Neff N."/>
            <person name="Sonnenburg J.L."/>
            <person name="Huang K.C."/>
            <person name="Fischbach M.A."/>
        </authorList>
    </citation>
    <scope>NUCLEOTIDE SEQUENCE</scope>
    <source>
        <strain evidence="1">JC50</strain>
    </source>
</reference>